<keyword evidence="6 7" id="KW-0546">Nucleotide metabolism</keyword>
<evidence type="ECO:0000256" key="5">
    <source>
        <dbReference type="ARBA" id="ARBA00022842"/>
    </source>
</evidence>
<proteinExistence type="inferred from homology"/>
<dbReference type="InterPro" id="IPR020922">
    <property type="entry name" value="dITP/XTP_pyrophosphatase"/>
</dbReference>
<feature type="binding site" evidence="7">
    <location>
        <position position="71"/>
    </location>
    <ligand>
        <name>substrate</name>
    </ligand>
</feature>
<dbReference type="InterPro" id="IPR002637">
    <property type="entry name" value="RdgB/HAM1"/>
</dbReference>
<dbReference type="PANTHER" id="PTHR11067">
    <property type="entry name" value="INOSINE TRIPHOSPHATE PYROPHOSPHATASE/HAM1 PROTEIN"/>
    <property type="match status" value="1"/>
</dbReference>
<evidence type="ECO:0000256" key="1">
    <source>
        <dbReference type="ARBA" id="ARBA00008023"/>
    </source>
</evidence>
<sequence length="194" mass="21515">MKSLAIASNNSHKVREILSILAPLGFQLQTPKELGLNFGPEETGTTFRENAFIKARELFALSKLPSLADDSGICVEALGGEPGVYSARFGGEGLDDEGRTRLLLQKMVGKENRNAKYVCGIAFVSEQGEFYFEGECHGLIAEDYDTSGNGFGYDPIFFYPPFQARFSQISEEKKNSVSHRKKALDLLTDYLRKL</sequence>
<keyword evidence="10" id="KW-1185">Reference proteome</keyword>
<comment type="subunit">
    <text evidence="7">Homodimer.</text>
</comment>
<evidence type="ECO:0000313" key="10">
    <source>
        <dbReference type="Proteomes" id="UP001580391"/>
    </source>
</evidence>
<dbReference type="PANTHER" id="PTHR11067:SF9">
    <property type="entry name" value="INOSINE TRIPHOSPHATE PYROPHOSPHATASE"/>
    <property type="match status" value="1"/>
</dbReference>
<evidence type="ECO:0000313" key="9">
    <source>
        <dbReference type="EMBL" id="MFB5735300.1"/>
    </source>
</evidence>
<dbReference type="SUPFAM" id="SSF52972">
    <property type="entry name" value="ITPase-like"/>
    <property type="match status" value="1"/>
</dbReference>
<feature type="binding site" evidence="7">
    <location>
        <position position="70"/>
    </location>
    <ligand>
        <name>Mg(2+)</name>
        <dbReference type="ChEBI" id="CHEBI:18420"/>
    </ligand>
</feature>
<evidence type="ECO:0000256" key="4">
    <source>
        <dbReference type="ARBA" id="ARBA00022801"/>
    </source>
</evidence>
<dbReference type="RefSeq" id="WP_375516516.1">
    <property type="nucleotide sequence ID" value="NZ_JBHILI010000001.1"/>
</dbReference>
<dbReference type="EC" id="3.6.1.66" evidence="7"/>
<evidence type="ECO:0000256" key="7">
    <source>
        <dbReference type="HAMAP-Rule" id="MF_01405"/>
    </source>
</evidence>
<gene>
    <name evidence="9" type="primary">rdgB</name>
    <name evidence="9" type="ORF">ACE5IX_02175</name>
</gene>
<reference evidence="9 10" key="1">
    <citation type="submission" date="2024-09" db="EMBL/GenBank/DDBJ databases">
        <title>Taxonomic and Genotyping Characterization of Leptospira Strains isolated from Multiple Sources in Colombia highlights the importance of intermediate species.</title>
        <authorList>
            <person name="Torres Higuera L."/>
            <person name="Rojas Tapias D."/>
            <person name="Jimenez Velasquez S."/>
            <person name="Renjifo Ibanez C."/>
        </authorList>
    </citation>
    <scope>NUCLEOTIDE SEQUENCE [LARGE SCALE GENOMIC DNA]</scope>
    <source>
        <strain evidence="9 10">Lep080</strain>
    </source>
</reference>
<comment type="similarity">
    <text evidence="1 7 8">Belongs to the HAM1 NTPase family.</text>
</comment>
<dbReference type="InterPro" id="IPR029001">
    <property type="entry name" value="ITPase-like_fam"/>
</dbReference>
<evidence type="ECO:0000256" key="3">
    <source>
        <dbReference type="ARBA" id="ARBA00022741"/>
    </source>
</evidence>
<accession>A0ABV5BJB5</accession>
<dbReference type="Proteomes" id="UP001580391">
    <property type="component" value="Unassembled WGS sequence"/>
</dbReference>
<feature type="binding site" evidence="7">
    <location>
        <begin position="179"/>
        <end position="180"/>
    </location>
    <ligand>
        <name>substrate</name>
    </ligand>
</feature>
<dbReference type="Gene3D" id="3.90.950.10">
    <property type="match status" value="1"/>
</dbReference>
<comment type="catalytic activity">
    <reaction evidence="7">
        <text>ITP + H2O = IMP + diphosphate + H(+)</text>
        <dbReference type="Rhea" id="RHEA:29399"/>
        <dbReference type="ChEBI" id="CHEBI:15377"/>
        <dbReference type="ChEBI" id="CHEBI:15378"/>
        <dbReference type="ChEBI" id="CHEBI:33019"/>
        <dbReference type="ChEBI" id="CHEBI:58053"/>
        <dbReference type="ChEBI" id="CHEBI:61402"/>
        <dbReference type="EC" id="3.6.1.66"/>
    </reaction>
</comment>
<feature type="binding site" evidence="7">
    <location>
        <begin position="8"/>
        <end position="13"/>
    </location>
    <ligand>
        <name>substrate</name>
    </ligand>
</feature>
<dbReference type="CDD" id="cd00515">
    <property type="entry name" value="HAM1"/>
    <property type="match status" value="1"/>
</dbReference>
<feature type="active site" description="Proton acceptor" evidence="7">
    <location>
        <position position="70"/>
    </location>
</feature>
<dbReference type="EMBL" id="JBHILJ010000001">
    <property type="protein sequence ID" value="MFB5735300.1"/>
    <property type="molecule type" value="Genomic_DNA"/>
</dbReference>
<evidence type="ECO:0000256" key="8">
    <source>
        <dbReference type="RuleBase" id="RU003781"/>
    </source>
</evidence>
<feature type="binding site" evidence="7">
    <location>
        <position position="41"/>
    </location>
    <ligand>
        <name>Mg(2+)</name>
        <dbReference type="ChEBI" id="CHEBI:18420"/>
    </ligand>
</feature>
<protein>
    <recommendedName>
        <fullName evidence="7">dITP/XTP pyrophosphatase</fullName>
        <ecNumber evidence="7">3.6.1.66</ecNumber>
    </recommendedName>
    <alternativeName>
        <fullName evidence="7">Non-canonical purine NTP pyrophosphatase</fullName>
    </alternativeName>
    <alternativeName>
        <fullName evidence="7">Non-standard purine NTP pyrophosphatase</fullName>
    </alternativeName>
    <alternativeName>
        <fullName evidence="7">Nucleoside-triphosphate diphosphatase</fullName>
    </alternativeName>
    <alternativeName>
        <fullName evidence="7">Nucleoside-triphosphate pyrophosphatase</fullName>
        <shortName evidence="7">NTPase</shortName>
    </alternativeName>
</protein>
<comment type="function">
    <text evidence="7">Pyrophosphatase that catalyzes the hydrolysis of nucleoside triphosphates to their monophosphate derivatives, with a high preference for the non-canonical purine nucleotides XTP (xanthosine triphosphate), dITP (deoxyinosine triphosphate) and ITP. Seems to function as a house-cleaning enzyme that removes non-canonical purine nucleotides from the nucleotide pool, thus preventing their incorporation into DNA/RNA and avoiding chromosomal lesions.</text>
</comment>
<dbReference type="HAMAP" id="MF_01405">
    <property type="entry name" value="Non_canon_purine_NTPase"/>
    <property type="match status" value="1"/>
</dbReference>
<keyword evidence="3 7" id="KW-0547">Nucleotide-binding</keyword>
<comment type="cofactor">
    <cofactor evidence="7">
        <name>Mg(2+)</name>
        <dbReference type="ChEBI" id="CHEBI:18420"/>
    </cofactor>
    <text evidence="7">Binds 1 Mg(2+) ion per subunit.</text>
</comment>
<name>A0ABV5BJB5_9LEPT</name>
<feature type="binding site" evidence="7">
    <location>
        <begin position="151"/>
        <end position="154"/>
    </location>
    <ligand>
        <name>substrate</name>
    </ligand>
</feature>
<comment type="catalytic activity">
    <reaction evidence="7">
        <text>XTP + H2O = XMP + diphosphate + H(+)</text>
        <dbReference type="Rhea" id="RHEA:28610"/>
        <dbReference type="ChEBI" id="CHEBI:15377"/>
        <dbReference type="ChEBI" id="CHEBI:15378"/>
        <dbReference type="ChEBI" id="CHEBI:33019"/>
        <dbReference type="ChEBI" id="CHEBI:57464"/>
        <dbReference type="ChEBI" id="CHEBI:61314"/>
        <dbReference type="EC" id="3.6.1.66"/>
    </reaction>
</comment>
<dbReference type="GO" id="GO:0036220">
    <property type="term" value="F:ITP diphosphatase activity"/>
    <property type="evidence" value="ECO:0007669"/>
    <property type="project" value="UniProtKB-EC"/>
</dbReference>
<dbReference type="Pfam" id="PF01725">
    <property type="entry name" value="Ham1p_like"/>
    <property type="match status" value="1"/>
</dbReference>
<comment type="caution">
    <text evidence="9">The sequence shown here is derived from an EMBL/GenBank/DDBJ whole genome shotgun (WGS) entry which is preliminary data.</text>
</comment>
<dbReference type="NCBIfam" id="TIGR00042">
    <property type="entry name" value="RdgB/HAM1 family non-canonical purine NTP pyrophosphatase"/>
    <property type="match status" value="1"/>
</dbReference>
<evidence type="ECO:0000256" key="6">
    <source>
        <dbReference type="ARBA" id="ARBA00023080"/>
    </source>
</evidence>
<feature type="binding site" evidence="7">
    <location>
        <position position="174"/>
    </location>
    <ligand>
        <name>substrate</name>
    </ligand>
</feature>
<keyword evidence="5 7" id="KW-0460">Magnesium</keyword>
<organism evidence="9 10">
    <name type="scientific">Leptospira wolffii</name>
    <dbReference type="NCBI Taxonomy" id="409998"/>
    <lineage>
        <taxon>Bacteria</taxon>
        <taxon>Pseudomonadati</taxon>
        <taxon>Spirochaetota</taxon>
        <taxon>Spirochaetia</taxon>
        <taxon>Leptospirales</taxon>
        <taxon>Leptospiraceae</taxon>
        <taxon>Leptospira</taxon>
    </lineage>
</organism>
<keyword evidence="4 7" id="KW-0378">Hydrolase</keyword>
<evidence type="ECO:0000256" key="2">
    <source>
        <dbReference type="ARBA" id="ARBA00022723"/>
    </source>
</evidence>
<comment type="catalytic activity">
    <reaction evidence="7">
        <text>dITP + H2O = dIMP + diphosphate + H(+)</text>
        <dbReference type="Rhea" id="RHEA:28342"/>
        <dbReference type="ChEBI" id="CHEBI:15377"/>
        <dbReference type="ChEBI" id="CHEBI:15378"/>
        <dbReference type="ChEBI" id="CHEBI:33019"/>
        <dbReference type="ChEBI" id="CHEBI:61194"/>
        <dbReference type="ChEBI" id="CHEBI:61382"/>
        <dbReference type="EC" id="3.6.1.66"/>
    </reaction>
</comment>
<keyword evidence="2 7" id="KW-0479">Metal-binding</keyword>